<accession>A0ABP5ZKY3</accession>
<evidence type="ECO:0000313" key="2">
    <source>
        <dbReference type="EMBL" id="GAA2500537.1"/>
    </source>
</evidence>
<dbReference type="NCBIfam" id="TIGR01764">
    <property type="entry name" value="excise"/>
    <property type="match status" value="1"/>
</dbReference>
<keyword evidence="3" id="KW-1185">Reference proteome</keyword>
<name>A0ABP5ZKY3_9MICO</name>
<proteinExistence type="predicted"/>
<gene>
    <name evidence="2" type="ORF">GCM10009858_43550</name>
</gene>
<dbReference type="InterPro" id="IPR041657">
    <property type="entry name" value="HTH_17"/>
</dbReference>
<dbReference type="EMBL" id="BAAARE010000030">
    <property type="protein sequence ID" value="GAA2500537.1"/>
    <property type="molecule type" value="Genomic_DNA"/>
</dbReference>
<reference evidence="3" key="1">
    <citation type="journal article" date="2019" name="Int. J. Syst. Evol. Microbiol.">
        <title>The Global Catalogue of Microorganisms (GCM) 10K type strain sequencing project: providing services to taxonomists for standard genome sequencing and annotation.</title>
        <authorList>
            <consortium name="The Broad Institute Genomics Platform"/>
            <consortium name="The Broad Institute Genome Sequencing Center for Infectious Disease"/>
            <person name="Wu L."/>
            <person name="Ma J."/>
        </authorList>
    </citation>
    <scope>NUCLEOTIDE SEQUENCE [LARGE SCALE GENOMIC DNA]</scope>
    <source>
        <strain evidence="3">JCM 16259</strain>
    </source>
</reference>
<feature type="domain" description="Helix-turn-helix" evidence="1">
    <location>
        <begin position="15"/>
        <end position="60"/>
    </location>
</feature>
<evidence type="ECO:0000259" key="1">
    <source>
        <dbReference type="Pfam" id="PF12728"/>
    </source>
</evidence>
<organism evidence="2 3">
    <name type="scientific">Terrabacter carboxydivorans</name>
    <dbReference type="NCBI Taxonomy" id="619730"/>
    <lineage>
        <taxon>Bacteria</taxon>
        <taxon>Bacillati</taxon>
        <taxon>Actinomycetota</taxon>
        <taxon>Actinomycetes</taxon>
        <taxon>Micrococcales</taxon>
        <taxon>Intrasporangiaceae</taxon>
        <taxon>Terrabacter</taxon>
    </lineage>
</organism>
<protein>
    <recommendedName>
        <fullName evidence="1">Helix-turn-helix domain-containing protein</fullName>
    </recommendedName>
</protein>
<dbReference type="Proteomes" id="UP001500730">
    <property type="component" value="Unassembled WGS sequence"/>
</dbReference>
<comment type="caution">
    <text evidence="2">The sequence shown here is derived from an EMBL/GenBank/DDBJ whole genome shotgun (WGS) entry which is preliminary data.</text>
</comment>
<sequence length="70" mass="8025">MKIVSDEPIVKRWHTVAEVAEMLGYGQSKVRMLIIQGDLRSLKDGGSRRVLPEWVDEYVRLRARQGDQAS</sequence>
<evidence type="ECO:0000313" key="3">
    <source>
        <dbReference type="Proteomes" id="UP001500730"/>
    </source>
</evidence>
<dbReference type="InterPro" id="IPR010093">
    <property type="entry name" value="SinI_DNA-bd"/>
</dbReference>
<dbReference type="Pfam" id="PF12728">
    <property type="entry name" value="HTH_17"/>
    <property type="match status" value="1"/>
</dbReference>